<evidence type="ECO:0000313" key="5">
    <source>
        <dbReference type="EMBL" id="RXN17433.1"/>
    </source>
</evidence>
<feature type="domain" description="Rab-GAP TBC" evidence="3">
    <location>
        <begin position="501"/>
        <end position="688"/>
    </location>
</feature>
<dbReference type="SMART" id="SM00568">
    <property type="entry name" value="GRAM"/>
    <property type="match status" value="2"/>
</dbReference>
<dbReference type="InterPro" id="IPR004182">
    <property type="entry name" value="GRAM"/>
</dbReference>
<accession>A0A498MC82</accession>
<keyword evidence="2" id="KW-0677">Repeat</keyword>
<evidence type="ECO:0000259" key="4">
    <source>
        <dbReference type="PROSITE" id="PS50222"/>
    </source>
</evidence>
<dbReference type="Pfam" id="PF02893">
    <property type="entry name" value="GRAM"/>
    <property type="match status" value="2"/>
</dbReference>
<dbReference type="InterPro" id="IPR000195">
    <property type="entry name" value="Rab-GAP-TBC_dom"/>
</dbReference>
<keyword evidence="6" id="KW-1185">Reference proteome</keyword>
<dbReference type="PANTHER" id="PTHR47666:SF2">
    <property type="entry name" value="TBC1 DOMAIN FAMILY MEMBER 8 ISOFORM X1"/>
    <property type="match status" value="1"/>
</dbReference>
<dbReference type="Gene3D" id="1.10.238.10">
    <property type="entry name" value="EF-hand"/>
    <property type="match status" value="1"/>
</dbReference>
<dbReference type="FunFam" id="2.30.29.30:FF:000013">
    <property type="entry name" value="Putative TBC1 domain family member 8B"/>
    <property type="match status" value="1"/>
</dbReference>
<evidence type="ECO:0000259" key="3">
    <source>
        <dbReference type="PROSITE" id="PS50086"/>
    </source>
</evidence>
<dbReference type="EMBL" id="QBIY01012747">
    <property type="protein sequence ID" value="RXN17433.1"/>
    <property type="molecule type" value="Genomic_DNA"/>
</dbReference>
<dbReference type="GO" id="GO:0003008">
    <property type="term" value="P:system process"/>
    <property type="evidence" value="ECO:0007669"/>
    <property type="project" value="UniProtKB-ARBA"/>
</dbReference>
<evidence type="ECO:0000256" key="1">
    <source>
        <dbReference type="ARBA" id="ARBA00022468"/>
    </source>
</evidence>
<comment type="caution">
    <text evidence="5">The sequence shown here is derived from an EMBL/GenBank/DDBJ whole genome shotgun (WGS) entry which is preliminary data.</text>
</comment>
<dbReference type="InterPro" id="IPR011993">
    <property type="entry name" value="PH-like_dom_sf"/>
</dbReference>
<dbReference type="PROSITE" id="PS50222">
    <property type="entry name" value="EF_HAND_2"/>
    <property type="match status" value="1"/>
</dbReference>
<name>A0A498MC82_LABRO</name>
<protein>
    <submittedName>
        <fullName evidence="5">TBC1 domain family member 8</fullName>
    </submittedName>
</protein>
<organism evidence="5 6">
    <name type="scientific">Labeo rohita</name>
    <name type="common">Indian major carp</name>
    <name type="synonym">Cyprinus rohita</name>
    <dbReference type="NCBI Taxonomy" id="84645"/>
    <lineage>
        <taxon>Eukaryota</taxon>
        <taxon>Metazoa</taxon>
        <taxon>Chordata</taxon>
        <taxon>Craniata</taxon>
        <taxon>Vertebrata</taxon>
        <taxon>Euteleostomi</taxon>
        <taxon>Actinopterygii</taxon>
        <taxon>Neopterygii</taxon>
        <taxon>Teleostei</taxon>
        <taxon>Ostariophysi</taxon>
        <taxon>Cypriniformes</taxon>
        <taxon>Cyprinidae</taxon>
        <taxon>Labeoninae</taxon>
        <taxon>Labeonini</taxon>
        <taxon>Labeo</taxon>
    </lineage>
</organism>
<reference evidence="5 6" key="1">
    <citation type="submission" date="2018-03" db="EMBL/GenBank/DDBJ databases">
        <title>Draft genome sequence of Rohu Carp (Labeo rohita).</title>
        <authorList>
            <person name="Das P."/>
            <person name="Kushwaha B."/>
            <person name="Joshi C.G."/>
            <person name="Kumar D."/>
            <person name="Nagpure N.S."/>
            <person name="Sahoo L."/>
            <person name="Das S.P."/>
            <person name="Bit A."/>
            <person name="Patnaik S."/>
            <person name="Meher P.K."/>
            <person name="Jayasankar P."/>
            <person name="Koringa P.G."/>
            <person name="Patel N.V."/>
            <person name="Hinsu A.T."/>
            <person name="Kumar R."/>
            <person name="Pandey M."/>
            <person name="Agarwal S."/>
            <person name="Srivastava S."/>
            <person name="Singh M."/>
            <person name="Iquebal M.A."/>
            <person name="Jaiswal S."/>
            <person name="Angadi U.B."/>
            <person name="Kumar N."/>
            <person name="Raza M."/>
            <person name="Shah T.M."/>
            <person name="Rai A."/>
            <person name="Jena J.K."/>
        </authorList>
    </citation>
    <scope>NUCLEOTIDE SEQUENCE [LARGE SCALE GENOMIC DNA]</scope>
    <source>
        <strain evidence="5">DASCIFA01</strain>
        <tissue evidence="5">Testis</tissue>
    </source>
</reference>
<dbReference type="SUPFAM" id="SSF47923">
    <property type="entry name" value="Ypt/Rab-GAP domain of gyp1p"/>
    <property type="match status" value="2"/>
</dbReference>
<dbReference type="Gene3D" id="1.10.8.270">
    <property type="entry name" value="putative rabgap domain of human tbc1 domain family member 14 like domains"/>
    <property type="match status" value="1"/>
</dbReference>
<dbReference type="SUPFAM" id="SSF47473">
    <property type="entry name" value="EF-hand"/>
    <property type="match status" value="1"/>
</dbReference>
<dbReference type="AlphaFoldDB" id="A0A498MC82"/>
<dbReference type="Gene3D" id="1.10.472.80">
    <property type="entry name" value="Ypt/Rab-GAP domain of gyp1p, domain 3"/>
    <property type="match status" value="1"/>
</dbReference>
<dbReference type="PANTHER" id="PTHR47666">
    <property type="entry name" value="PROTEIN VASCULAR ASSOCIATED DEATH 1, CHLOROPLASTIC"/>
    <property type="match status" value="1"/>
</dbReference>
<dbReference type="Proteomes" id="UP000290572">
    <property type="component" value="Unassembled WGS sequence"/>
</dbReference>
<proteinExistence type="predicted"/>
<dbReference type="GO" id="GO:0005509">
    <property type="term" value="F:calcium ion binding"/>
    <property type="evidence" value="ECO:0007669"/>
    <property type="project" value="InterPro"/>
</dbReference>
<evidence type="ECO:0000256" key="2">
    <source>
        <dbReference type="ARBA" id="ARBA00022737"/>
    </source>
</evidence>
<dbReference type="InterPro" id="IPR002048">
    <property type="entry name" value="EF_hand_dom"/>
</dbReference>
<dbReference type="InterPro" id="IPR035969">
    <property type="entry name" value="Rab-GAP_TBC_sf"/>
</dbReference>
<keyword evidence="1" id="KW-0343">GTPase activation</keyword>
<dbReference type="SMART" id="SM00164">
    <property type="entry name" value="TBC"/>
    <property type="match status" value="1"/>
</dbReference>
<dbReference type="PROSITE" id="PS50086">
    <property type="entry name" value="TBC_RABGAP"/>
    <property type="match status" value="1"/>
</dbReference>
<feature type="domain" description="EF-hand" evidence="4">
    <location>
        <begin position="828"/>
        <end position="863"/>
    </location>
</feature>
<dbReference type="Gene3D" id="2.30.29.30">
    <property type="entry name" value="Pleckstrin-homology domain (PH domain)/Phosphotyrosine-binding domain (PTB)"/>
    <property type="match status" value="2"/>
</dbReference>
<dbReference type="InterPro" id="IPR011992">
    <property type="entry name" value="EF-hand-dom_pair"/>
</dbReference>
<evidence type="ECO:0000313" key="6">
    <source>
        <dbReference type="Proteomes" id="UP000290572"/>
    </source>
</evidence>
<dbReference type="STRING" id="84645.A0A498MC82"/>
<dbReference type="FunFam" id="1.10.8.270:FF:000002">
    <property type="entry name" value="TBC1 domain family member 9B"/>
    <property type="match status" value="1"/>
</dbReference>
<gene>
    <name evidence="5" type="ORF">ROHU_037005</name>
</gene>
<dbReference type="GO" id="GO:0005096">
    <property type="term" value="F:GTPase activator activity"/>
    <property type="evidence" value="ECO:0007669"/>
    <property type="project" value="UniProtKB-KW"/>
</dbReference>
<sequence length="1025" mass="116909">MWITPEEVVLKNALKLWVTDRSNDYFLLQHRRGHGDTGGKITGLLVGALDTVLDSNARVAPFRIVLHVPGSQVSWIIASGATIEEVQKHWKWLDQNLLPYMAVFENKEDAASFVHGKVKGLIAEEVLGSQAAREDDPTRFREDLARFEQRFGLPQREKLVTHYSCCCWKGRVPRQGSLYLTTNHIAFYSFLLGKEVKLLVPWAEVTGLERVSVGLLTDVIRVHTRRKQRDFSMFLNVDEVMRVMCQLADIALRRLLDSGGLTLDQSLQESTNITKRVLEEQALRQYVLSLFGLPRAESLQEVMSCSIWTPHARCHTPGTVYTTDGYLCFSSREEGQCTLIIPLAEILSIEKAESTSALPNPVIISVRCKRAFQLIELLRRDELVENVRDRLRALHWKQTMIREHDQRKKSTISATPYYTFCYDTVQSDEEDSSVIISDKALRHTVHTDDMSTFHPSQSDAQNKTSNMEKVRERLWDDHFTEFGRGVHMFRTDKIRKLVALGIPESLRGELWLNFSDSCSSLAAHPNYYADLLEKCRGETSIATEEIERDLHRSLPEHPAFQNETGISALRRVLTAYAYRNPAIGYCQSMNILASVMLLYTKEEEAFWLLVTVCERMLPDYFNRRVIGAQVDQSVFEELIRERLPELTERVPDLSPLASASLTWFLTLFVNVLPFRSALCVLDCFFYQGIRAIFQIALAVLDANATELSTCSDDGHALMILSSFLEQKFGGVTVKHVEMLRSRHRVQVLQAHEDTTKDNAEDLSELYDLFKTEHFISLYWGDGVCTSSSAPPRPPPRAAAGSSTERYVVDRAQFKSLYELLTPWNCGTHTDTVAQRAFTLLDQDRDSLVTFSQFAQMLDVLYCEELNEKIRLLYRLHIPPGERKSYEEQLQQMLQDLSRGKEKNEEKPLPHMNQREFIQFSKTLYSMFQGDPDEAELFQAIGMVTSLVLQIGEARHRDRPPPEGESESDDGWSASFEQILASLLTEQVLVNFLERPVDLSAKIGAAKPRQYQERAGLLMVQHAAGS</sequence>
<dbReference type="Pfam" id="PF00566">
    <property type="entry name" value="RabGAP-TBC"/>
    <property type="match status" value="1"/>
</dbReference>